<keyword evidence="2" id="KW-1185">Reference proteome</keyword>
<proteinExistence type="predicted"/>
<evidence type="ECO:0000313" key="1">
    <source>
        <dbReference type="EMBL" id="AFY89147.1"/>
    </source>
</evidence>
<dbReference type="AlphaFoldDB" id="K9U217"/>
<dbReference type="RefSeq" id="WP_015155691.1">
    <property type="nucleotide sequence ID" value="NC_019695.1"/>
</dbReference>
<evidence type="ECO:0008006" key="3">
    <source>
        <dbReference type="Google" id="ProtNLM"/>
    </source>
</evidence>
<gene>
    <name evidence="1" type="ORF">Chro_3708</name>
</gene>
<name>K9U217_CHRTP</name>
<protein>
    <recommendedName>
        <fullName evidence="3">Metal-binding protein</fullName>
    </recommendedName>
</protein>
<dbReference type="STRING" id="251229.Chro_3708"/>
<accession>K9U217</accession>
<dbReference type="Proteomes" id="UP000010384">
    <property type="component" value="Chromosome"/>
</dbReference>
<dbReference type="EMBL" id="CP003597">
    <property type="protein sequence ID" value="AFY89147.1"/>
    <property type="molecule type" value="Genomic_DNA"/>
</dbReference>
<sequence length="141" mass="15976">MIKHALFVCKSCMYSLHQREYMGKRGGWYLLDRLLSLSESWQLRASFVIQPVECLSACKRPCAVALAAPHKTTLMFGDLPPLESAAAVLQLASQYYNSTDGIVPRQERPVFNVDYFENSFGRLRVSYGAPFTVQGTISWEF</sequence>
<dbReference type="PATRIC" id="fig|251229.3.peg.4329"/>
<dbReference type="HOGENOM" id="CLU_125446_2_0_3"/>
<dbReference type="KEGG" id="cthe:Chro_3708"/>
<dbReference type="InParanoid" id="K9U217"/>
<dbReference type="eggNOG" id="COG5469">
    <property type="taxonomic scope" value="Bacteria"/>
</dbReference>
<reference evidence="1 2" key="1">
    <citation type="submission" date="2012-06" db="EMBL/GenBank/DDBJ databases">
        <title>Finished chromosome of genome of Chroococcidiopsis thermalis PCC 7203.</title>
        <authorList>
            <consortium name="US DOE Joint Genome Institute"/>
            <person name="Gugger M."/>
            <person name="Coursin T."/>
            <person name="Rippka R."/>
            <person name="Tandeau De Marsac N."/>
            <person name="Huntemann M."/>
            <person name="Wei C.-L."/>
            <person name="Han J."/>
            <person name="Detter J.C."/>
            <person name="Han C."/>
            <person name="Tapia R."/>
            <person name="Davenport K."/>
            <person name="Daligault H."/>
            <person name="Erkkila T."/>
            <person name="Gu W."/>
            <person name="Munk A.C.C."/>
            <person name="Teshima H."/>
            <person name="Xu Y."/>
            <person name="Chain P."/>
            <person name="Chen A."/>
            <person name="Krypides N."/>
            <person name="Mavromatis K."/>
            <person name="Markowitz V."/>
            <person name="Szeto E."/>
            <person name="Ivanova N."/>
            <person name="Mikhailova N."/>
            <person name="Ovchinnikova G."/>
            <person name="Pagani I."/>
            <person name="Pati A."/>
            <person name="Goodwin L."/>
            <person name="Peters L."/>
            <person name="Pitluck S."/>
            <person name="Woyke T."/>
            <person name="Kerfeld C."/>
        </authorList>
    </citation>
    <scope>NUCLEOTIDE SEQUENCE [LARGE SCALE GENOMIC DNA]</scope>
    <source>
        <strain evidence="1 2">PCC 7203</strain>
    </source>
</reference>
<dbReference type="InterPro" id="IPR012863">
    <property type="entry name" value="DUF1636"/>
</dbReference>
<evidence type="ECO:0000313" key="2">
    <source>
        <dbReference type="Proteomes" id="UP000010384"/>
    </source>
</evidence>
<dbReference type="Pfam" id="PF07845">
    <property type="entry name" value="DUF1636"/>
    <property type="match status" value="1"/>
</dbReference>
<organism evidence="1 2">
    <name type="scientific">Chroococcidiopsis thermalis (strain PCC 7203)</name>
    <dbReference type="NCBI Taxonomy" id="251229"/>
    <lineage>
        <taxon>Bacteria</taxon>
        <taxon>Bacillati</taxon>
        <taxon>Cyanobacteriota</taxon>
        <taxon>Cyanophyceae</taxon>
        <taxon>Chroococcidiopsidales</taxon>
        <taxon>Chroococcidiopsidaceae</taxon>
        <taxon>Chroococcidiopsis</taxon>
    </lineage>
</organism>